<comment type="caution">
    <text evidence="1">The sequence shown here is derived from an EMBL/GenBank/DDBJ whole genome shotgun (WGS) entry which is preliminary data.</text>
</comment>
<protein>
    <recommendedName>
        <fullName evidence="3">Flagellar assembly protein FliH/Type III secretion system HrpE domain-containing protein</fullName>
    </recommendedName>
</protein>
<name>A0A506UAK6_9HYPH</name>
<evidence type="ECO:0000313" key="2">
    <source>
        <dbReference type="Proteomes" id="UP000318801"/>
    </source>
</evidence>
<reference evidence="1 2" key="1">
    <citation type="submission" date="2019-06" db="EMBL/GenBank/DDBJ databases">
        <authorList>
            <person name="Li M."/>
        </authorList>
    </citation>
    <scope>NUCLEOTIDE SEQUENCE [LARGE SCALE GENOMIC DNA]</scope>
    <source>
        <strain evidence="1 2">BGMRC2036</strain>
    </source>
</reference>
<evidence type="ECO:0000313" key="1">
    <source>
        <dbReference type="EMBL" id="TPW28837.1"/>
    </source>
</evidence>
<gene>
    <name evidence="1" type="ORF">FJU08_16035</name>
</gene>
<proteinExistence type="predicted"/>
<evidence type="ECO:0008006" key="3">
    <source>
        <dbReference type="Google" id="ProtNLM"/>
    </source>
</evidence>
<accession>A0A506UAK6</accession>
<sequence length="306" mass="33756">MRASCARSSAAIAPHRRQYRRCPISTAICWTVLTSLFSATCWDCFTRRIGPASSCSLTRTTCPTPRCLVTPTGSAFWNYFTRPGLCLNRMQNRRQTMALPRIDLRPLTQLPAGPIIPSAMIAACAQARDIEQEARQAAERITRQAEADAAERLVQSRPEGIAEGLALLADATARLQDERKALSSQLRAILQQCLEHVLGEIPVEMRVPAILQNILQDYEDELDIRLMVHPDNRAAFEAAVNTFVAARPARTPIRVTVEPYMSETDCLVYAGPDVIDIAVPTIAQEMIAALTLDPVRDDGNTTRGAQ</sequence>
<dbReference type="EMBL" id="VHLG01000011">
    <property type="protein sequence ID" value="TPW28837.1"/>
    <property type="molecule type" value="Genomic_DNA"/>
</dbReference>
<organism evidence="1 2">
    <name type="scientific">Martelella alba</name>
    <dbReference type="NCBI Taxonomy" id="2590451"/>
    <lineage>
        <taxon>Bacteria</taxon>
        <taxon>Pseudomonadati</taxon>
        <taxon>Pseudomonadota</taxon>
        <taxon>Alphaproteobacteria</taxon>
        <taxon>Hyphomicrobiales</taxon>
        <taxon>Aurantimonadaceae</taxon>
        <taxon>Martelella</taxon>
    </lineage>
</organism>
<dbReference type="OrthoDB" id="9883318at2"/>
<dbReference type="InterPro" id="IPR009335">
    <property type="entry name" value="T3SS_HrpE/ATPase_suE"/>
</dbReference>
<dbReference type="Proteomes" id="UP000318801">
    <property type="component" value="Unassembled WGS sequence"/>
</dbReference>
<dbReference type="AlphaFoldDB" id="A0A506UAK6"/>
<dbReference type="Pfam" id="PF06188">
    <property type="entry name" value="HrpE"/>
    <property type="match status" value="1"/>
</dbReference>
<keyword evidence="2" id="KW-1185">Reference proteome</keyword>